<evidence type="ECO:0008006" key="3">
    <source>
        <dbReference type="Google" id="ProtNLM"/>
    </source>
</evidence>
<dbReference type="PROSITE" id="PS51257">
    <property type="entry name" value="PROKAR_LIPOPROTEIN"/>
    <property type="match status" value="1"/>
</dbReference>
<proteinExistence type="predicted"/>
<dbReference type="EMBL" id="JBHLWI010000041">
    <property type="protein sequence ID" value="MFC0264017.1"/>
    <property type="molecule type" value="Genomic_DNA"/>
</dbReference>
<dbReference type="Proteomes" id="UP001589797">
    <property type="component" value="Unassembled WGS sequence"/>
</dbReference>
<dbReference type="SUPFAM" id="SSF75011">
    <property type="entry name" value="3-carboxy-cis,cis-mucoante lactonizing enzyme"/>
    <property type="match status" value="1"/>
</dbReference>
<reference evidence="1 2" key="1">
    <citation type="submission" date="2024-09" db="EMBL/GenBank/DDBJ databases">
        <authorList>
            <person name="Sun Q."/>
            <person name="Mori K."/>
        </authorList>
    </citation>
    <scope>NUCLEOTIDE SEQUENCE [LARGE SCALE GENOMIC DNA]</scope>
    <source>
        <strain evidence="1 2">CCM 7650</strain>
    </source>
</reference>
<sequence>MKHYYHFSLISLVLFSCGKSKEQKLEISNNFSFEVVDSLDLKILGNPMLIDVSPNMESFAFYDFASREFVFTDQSGDIFSRFSKKEDTPDAYGFLIEFPGFLNDNQVALAGMKGIFIYDLEGNMIKRLAHPEAMGGAGFMSFTGKGIETVTINGKQFLLSKSVRTRNTFPGEQKFYDSFQALELIDIENGNFTEIVPFEKGSQFLDGNGYFESDYAPAFEATKEKLYIALGGEQRLNIYDLSSEGAKLDTIVLISIPGFGKLPITPRSEFAEGSITIKGDTPAIRNIHIVDEKILIHYYGGIPEDKMKELEVLWNSGDEEGSERLYNQVENEVNQGVLILDQNTFEVIGNLAFPDKVRRIGFASGGGFLWMEKAPNEEEEEDFLRIYKVKLVSN</sequence>
<dbReference type="RefSeq" id="WP_382388526.1">
    <property type="nucleotide sequence ID" value="NZ_JBHLWI010000041.1"/>
</dbReference>
<protein>
    <recommendedName>
        <fullName evidence="3">6-bladed beta-propeller protein</fullName>
    </recommendedName>
</protein>
<evidence type="ECO:0000313" key="2">
    <source>
        <dbReference type="Proteomes" id="UP001589797"/>
    </source>
</evidence>
<accession>A0ABV6FW40</accession>
<keyword evidence="2" id="KW-1185">Reference proteome</keyword>
<name>A0ABV6FW40_9BACT</name>
<comment type="caution">
    <text evidence="1">The sequence shown here is derived from an EMBL/GenBank/DDBJ whole genome shotgun (WGS) entry which is preliminary data.</text>
</comment>
<evidence type="ECO:0000313" key="1">
    <source>
        <dbReference type="EMBL" id="MFC0264017.1"/>
    </source>
</evidence>
<organism evidence="1 2">
    <name type="scientific">Fontibacter flavus</name>
    <dbReference type="NCBI Taxonomy" id="654838"/>
    <lineage>
        <taxon>Bacteria</taxon>
        <taxon>Pseudomonadati</taxon>
        <taxon>Bacteroidota</taxon>
        <taxon>Cytophagia</taxon>
        <taxon>Cytophagales</taxon>
        <taxon>Cyclobacteriaceae</taxon>
        <taxon>Fontibacter</taxon>
    </lineage>
</organism>
<gene>
    <name evidence="1" type="ORF">ACFFIP_15090</name>
</gene>